<reference evidence="3 4" key="1">
    <citation type="submission" date="2014-02" db="EMBL/GenBank/DDBJ databases">
        <title>The small core and large imbalanced accessory genome model reveals a collaborative survival strategy of Sorangium cellulosum strains in nature.</title>
        <authorList>
            <person name="Han K."/>
            <person name="Peng R."/>
            <person name="Blom J."/>
            <person name="Li Y.-Z."/>
        </authorList>
    </citation>
    <scope>NUCLEOTIDE SEQUENCE [LARGE SCALE GENOMIC DNA]</scope>
    <source>
        <strain evidence="3 4">So0157-25</strain>
    </source>
</reference>
<evidence type="ECO:0000256" key="2">
    <source>
        <dbReference type="SAM" id="Phobius"/>
    </source>
</evidence>
<gene>
    <name evidence="3" type="ORF">BE08_31665</name>
</gene>
<dbReference type="AlphaFoldDB" id="A0A150P9T4"/>
<keyword evidence="2" id="KW-0812">Transmembrane</keyword>
<keyword evidence="2" id="KW-0472">Membrane</keyword>
<feature type="region of interest" description="Disordered" evidence="1">
    <location>
        <begin position="1"/>
        <end position="29"/>
    </location>
</feature>
<sequence length="223" mass="23936">MSRPGCDRSEHERLARWDDRAPPDAHERGCDECQQARARYDRIAETFVKLPVLAPPAGWEERVLARVDARAAPAGRLPARWTWALAAALLLVAAVVIVRRPPEERLALRQEVIPAASGRRADSAVVGDRLGLRASPGGAAHAELRVYRGERELVLRCPGDRRCRAAGGAIEAELTLTSRGSYRALVLAADAPLAAPAGSLDEDARAARALGGRVEVGPAVDVE</sequence>
<name>A0A150P9T4_SORCE</name>
<accession>A0A150P9T4</accession>
<keyword evidence="2" id="KW-1133">Transmembrane helix</keyword>
<comment type="caution">
    <text evidence="3">The sequence shown here is derived from an EMBL/GenBank/DDBJ whole genome shotgun (WGS) entry which is preliminary data.</text>
</comment>
<dbReference type="Proteomes" id="UP000075420">
    <property type="component" value="Unassembled WGS sequence"/>
</dbReference>
<organism evidence="3 4">
    <name type="scientific">Sorangium cellulosum</name>
    <name type="common">Polyangium cellulosum</name>
    <dbReference type="NCBI Taxonomy" id="56"/>
    <lineage>
        <taxon>Bacteria</taxon>
        <taxon>Pseudomonadati</taxon>
        <taxon>Myxococcota</taxon>
        <taxon>Polyangia</taxon>
        <taxon>Polyangiales</taxon>
        <taxon>Polyangiaceae</taxon>
        <taxon>Sorangium</taxon>
    </lineage>
</organism>
<proteinExistence type="predicted"/>
<protein>
    <submittedName>
        <fullName evidence="3">Uncharacterized protein</fullName>
    </submittedName>
</protein>
<evidence type="ECO:0000256" key="1">
    <source>
        <dbReference type="SAM" id="MobiDB-lite"/>
    </source>
</evidence>
<evidence type="ECO:0000313" key="3">
    <source>
        <dbReference type="EMBL" id="KYF52351.1"/>
    </source>
</evidence>
<dbReference type="EMBL" id="JELY01002493">
    <property type="protein sequence ID" value="KYF52351.1"/>
    <property type="molecule type" value="Genomic_DNA"/>
</dbReference>
<evidence type="ECO:0000313" key="4">
    <source>
        <dbReference type="Proteomes" id="UP000075420"/>
    </source>
</evidence>
<feature type="transmembrane region" description="Helical" evidence="2">
    <location>
        <begin position="81"/>
        <end position="99"/>
    </location>
</feature>